<name>A0A329MV28_9BACL</name>
<organism evidence="1 2">
    <name type="scientific">Paenibacillus contaminans</name>
    <dbReference type="NCBI Taxonomy" id="450362"/>
    <lineage>
        <taxon>Bacteria</taxon>
        <taxon>Bacillati</taxon>
        <taxon>Bacillota</taxon>
        <taxon>Bacilli</taxon>
        <taxon>Bacillales</taxon>
        <taxon>Paenibacillaceae</taxon>
        <taxon>Paenibacillus</taxon>
    </lineage>
</organism>
<dbReference type="EMBL" id="QMFB01000001">
    <property type="protein sequence ID" value="RAV23148.1"/>
    <property type="molecule type" value="Genomic_DNA"/>
</dbReference>
<gene>
    <name evidence="1" type="ORF">DQG23_02835</name>
</gene>
<accession>A0A329MV28</accession>
<sequence length="93" mass="10672">MFREEGKYGKVSAWPYVIDKLNNGLIQSQEFFGTPTKTMSEKGAILEKMMMETFTKIIMGESKVDEFDTFVANWHKLGGDQITKEVNEWAGKQ</sequence>
<evidence type="ECO:0000313" key="1">
    <source>
        <dbReference type="EMBL" id="RAV23148.1"/>
    </source>
</evidence>
<reference evidence="1 2" key="1">
    <citation type="journal article" date="2009" name="Int. J. Syst. Evol. Microbiol.">
        <title>Paenibacillus contaminans sp. nov., isolated from a contaminated laboratory plate.</title>
        <authorList>
            <person name="Chou J.H."/>
            <person name="Lee J.H."/>
            <person name="Lin M.C."/>
            <person name="Chang P.S."/>
            <person name="Arun A.B."/>
            <person name="Young C.C."/>
            <person name="Chen W.M."/>
        </authorList>
    </citation>
    <scope>NUCLEOTIDE SEQUENCE [LARGE SCALE GENOMIC DNA]</scope>
    <source>
        <strain evidence="1 2">CKOBP-6</strain>
    </source>
</reference>
<dbReference type="RefSeq" id="WP_113029258.1">
    <property type="nucleotide sequence ID" value="NZ_QMFB01000001.1"/>
</dbReference>
<dbReference type="Proteomes" id="UP000250369">
    <property type="component" value="Unassembled WGS sequence"/>
</dbReference>
<dbReference type="OrthoDB" id="9787283at2"/>
<dbReference type="SUPFAM" id="SSF53850">
    <property type="entry name" value="Periplasmic binding protein-like II"/>
    <property type="match status" value="1"/>
</dbReference>
<comment type="caution">
    <text evidence="1">The sequence shown here is derived from an EMBL/GenBank/DDBJ whole genome shotgun (WGS) entry which is preliminary data.</text>
</comment>
<dbReference type="AlphaFoldDB" id="A0A329MV28"/>
<protein>
    <submittedName>
        <fullName evidence="1">Uncharacterized protein</fullName>
    </submittedName>
</protein>
<keyword evidence="2" id="KW-1185">Reference proteome</keyword>
<evidence type="ECO:0000313" key="2">
    <source>
        <dbReference type="Proteomes" id="UP000250369"/>
    </source>
</evidence>
<dbReference type="Gene3D" id="3.40.190.10">
    <property type="entry name" value="Periplasmic binding protein-like II"/>
    <property type="match status" value="1"/>
</dbReference>
<proteinExistence type="predicted"/>